<organism evidence="6 7">
    <name type="scientific">Lichenicola cladoniae</name>
    <dbReference type="NCBI Taxonomy" id="1484109"/>
    <lineage>
        <taxon>Bacteria</taxon>
        <taxon>Pseudomonadati</taxon>
        <taxon>Pseudomonadota</taxon>
        <taxon>Alphaproteobacteria</taxon>
        <taxon>Acetobacterales</taxon>
        <taxon>Acetobacteraceae</taxon>
        <taxon>Lichenicola</taxon>
    </lineage>
</organism>
<dbReference type="RefSeq" id="WP_171833740.1">
    <property type="nucleotide sequence ID" value="NZ_CP053708.1"/>
</dbReference>
<dbReference type="Proteomes" id="UP000500767">
    <property type="component" value="Chromosome"/>
</dbReference>
<comment type="similarity">
    <text evidence="1">Belongs to the glycosyltransferase 2 family.</text>
</comment>
<dbReference type="AlphaFoldDB" id="A0A6M8HUN6"/>
<dbReference type="SUPFAM" id="SSF53448">
    <property type="entry name" value="Nucleotide-diphospho-sugar transferases"/>
    <property type="match status" value="1"/>
</dbReference>
<evidence type="ECO:0000313" key="7">
    <source>
        <dbReference type="Proteomes" id="UP000500767"/>
    </source>
</evidence>
<feature type="domain" description="Galactofuranosyltransferase GlfT2 N-terminal" evidence="4">
    <location>
        <begin position="54"/>
        <end position="170"/>
    </location>
</feature>
<dbReference type="PANTHER" id="PTHR43179:SF12">
    <property type="entry name" value="GALACTOFURANOSYLTRANSFERASE GLFT2"/>
    <property type="match status" value="1"/>
</dbReference>
<evidence type="ECO:0000259" key="5">
    <source>
        <dbReference type="Pfam" id="PF19320"/>
    </source>
</evidence>
<dbReference type="Pfam" id="PF17994">
    <property type="entry name" value="Glft2_N"/>
    <property type="match status" value="1"/>
</dbReference>
<sequence>MDQLAHLADPARTDRSARGEQTLQRVLTDRAPELRPLYWRAARLEPEGLGSYGAHLQPDGTIALLPGTTLLFDTYFGSFFESHWRLNTTLHSLALSVTVHGSCVVRLLRRVMGVHMLLGETHVAGDAGEQTVRFDIPDQSSNFREYGLVYFEVTATATGSGAQFIEAAWLGETPPAPVALGIVFCTFNRESFMAAVLEVMVTDPAVMARLDRVFIVNQGRPGLIAHELIAPWAERLGSRLTIIEQGNFGGAGGFTRGLLATLADPMLTHCAFLDDDIRLEPDTLLRLIAFLSLARENVAVGGQMLDSVQPTRLYEGGAVIDSFSWFPRAVQHDTDLQSADALNLLAQPQSVHFNGWWCFALSLDIVRRVGLPMPCFIRGDDAEYGMRLYRQGIFTTVLPGAAVWHEPFYLKLGNWQLYYETRNLLVLAALHDRFGRAAALRRAGRSWLLHMLTFRYYGAALIMRGVADFLAGPAILRQDPRPLHAGITALRHLYGPGAVGRKEVMDPAMVARIPRARGVFLFWFIVVLLRHALVPTANSKPRLVATSDFSWIGLRHAEHVVLDNGWEPEMSAYQRDRGRFWSLSRQTLPVLLRLFRHGDQVAASWKAAAPELTSPGFWEHYLGCGKASVAARPVPAPTASAT</sequence>
<dbReference type="GO" id="GO:0016757">
    <property type="term" value="F:glycosyltransferase activity"/>
    <property type="evidence" value="ECO:0007669"/>
    <property type="project" value="UniProtKB-KW"/>
</dbReference>
<keyword evidence="3 6" id="KW-0808">Transferase</keyword>
<reference evidence="6 7" key="1">
    <citation type="journal article" date="2014" name="World J. Microbiol. Biotechnol.">
        <title>Biodiversity and physiological characteristics of Antarctic and Arctic lichens-associated bacteria.</title>
        <authorList>
            <person name="Lee Y.M."/>
            <person name="Kim E.H."/>
            <person name="Lee H.K."/>
            <person name="Hong S.G."/>
        </authorList>
    </citation>
    <scope>NUCLEOTIDE SEQUENCE [LARGE SCALE GENOMIC DNA]</scope>
    <source>
        <strain evidence="6 7">PAMC 26569</strain>
    </source>
</reference>
<dbReference type="PANTHER" id="PTHR43179">
    <property type="entry name" value="RHAMNOSYLTRANSFERASE WBBL"/>
    <property type="match status" value="1"/>
</dbReference>
<dbReference type="InterPro" id="IPR029044">
    <property type="entry name" value="Nucleotide-diphossugar_trans"/>
</dbReference>
<evidence type="ECO:0000256" key="1">
    <source>
        <dbReference type="ARBA" id="ARBA00006739"/>
    </source>
</evidence>
<evidence type="ECO:0000256" key="3">
    <source>
        <dbReference type="ARBA" id="ARBA00022679"/>
    </source>
</evidence>
<dbReference type="InterPro" id="IPR045699">
    <property type="entry name" value="GlfT2_C"/>
</dbReference>
<feature type="domain" description="Galactofuranosyltransferase-2 C-terminal" evidence="5">
    <location>
        <begin position="445"/>
        <end position="620"/>
    </location>
</feature>
<dbReference type="Gene3D" id="3.90.550.60">
    <property type="match status" value="1"/>
</dbReference>
<name>A0A6M8HUN6_9PROT</name>
<dbReference type="Pfam" id="PF13641">
    <property type="entry name" value="Glyco_tranf_2_3"/>
    <property type="match status" value="1"/>
</dbReference>
<dbReference type="InterPro" id="IPR040492">
    <property type="entry name" value="GlfT2_N"/>
</dbReference>
<dbReference type="Pfam" id="PF19320">
    <property type="entry name" value="GlfT2_domain3"/>
    <property type="match status" value="1"/>
</dbReference>
<evidence type="ECO:0000256" key="2">
    <source>
        <dbReference type="ARBA" id="ARBA00022676"/>
    </source>
</evidence>
<evidence type="ECO:0000313" key="6">
    <source>
        <dbReference type="EMBL" id="QKE92058.1"/>
    </source>
</evidence>
<evidence type="ECO:0000259" key="4">
    <source>
        <dbReference type="Pfam" id="PF17994"/>
    </source>
</evidence>
<protein>
    <submittedName>
        <fullName evidence="6">Glycosyltransferase</fullName>
    </submittedName>
</protein>
<accession>A0A6M8HUN6</accession>
<keyword evidence="7" id="KW-1185">Reference proteome</keyword>
<dbReference type="KEGG" id="lck:HN018_20260"/>
<keyword evidence="2" id="KW-0328">Glycosyltransferase</keyword>
<dbReference type="EMBL" id="CP053708">
    <property type="protein sequence ID" value="QKE92058.1"/>
    <property type="molecule type" value="Genomic_DNA"/>
</dbReference>
<gene>
    <name evidence="6" type="ORF">HN018_20260</name>
</gene>
<proteinExistence type="inferred from homology"/>